<comment type="caution">
    <text evidence="2">The sequence shown here is derived from an EMBL/GenBank/DDBJ whole genome shotgun (WGS) entry which is preliminary data.</text>
</comment>
<dbReference type="SUPFAM" id="SSF53756">
    <property type="entry name" value="UDP-Glycosyltransferase/glycogen phosphorylase"/>
    <property type="match status" value="1"/>
</dbReference>
<feature type="domain" description="Glycosyl transferase family 1" evidence="1">
    <location>
        <begin position="49"/>
        <end position="219"/>
    </location>
</feature>
<reference evidence="2 3" key="1">
    <citation type="journal article" date="2015" name="Int. J. Syst. Evol. Microbiol.">
        <title>Methanoculleus taiwanensis sp. nov., a methanogen isolated from deep marine sediment at the deformation front area near Taiwan.</title>
        <authorList>
            <person name="Weng C.Y."/>
            <person name="Chen S.C."/>
            <person name="Lai M.C."/>
            <person name="Wu S.Y."/>
            <person name="Lin S."/>
            <person name="Yang T.F."/>
            <person name="Chen P.C."/>
        </authorList>
    </citation>
    <scope>NUCLEOTIDE SEQUENCE [LARGE SCALE GENOMIC DNA]</scope>
    <source>
        <strain evidence="2 3">CYW4</strain>
    </source>
</reference>
<dbReference type="GO" id="GO:0016757">
    <property type="term" value="F:glycosyltransferase activity"/>
    <property type="evidence" value="ECO:0007669"/>
    <property type="project" value="InterPro"/>
</dbReference>
<dbReference type="Proteomes" id="UP000290932">
    <property type="component" value="Unassembled WGS sequence"/>
</dbReference>
<proteinExistence type="predicted"/>
<dbReference type="EMBL" id="LHQS01000003">
    <property type="protein sequence ID" value="RXE55292.1"/>
    <property type="molecule type" value="Genomic_DNA"/>
</dbReference>
<dbReference type="CDD" id="cd03801">
    <property type="entry name" value="GT4_PimA-like"/>
    <property type="match status" value="1"/>
</dbReference>
<dbReference type="Pfam" id="PF00534">
    <property type="entry name" value="Glycos_transf_1"/>
    <property type="match status" value="1"/>
</dbReference>
<keyword evidence="3" id="KW-1185">Reference proteome</keyword>
<evidence type="ECO:0000313" key="3">
    <source>
        <dbReference type="Proteomes" id="UP000290932"/>
    </source>
</evidence>
<accession>A0A498GXB1</accession>
<gene>
    <name evidence="2" type="ORF">ABH15_10975</name>
</gene>
<name>A0A498GXB1_9EURY</name>
<sequence length="243" mass="26884">MVSVSEHRARELLDFIDPKLRPEISGKLQIAPMGVNVPETQDYMSKGFLREKYGISANFVILFVGRLVEVKGCEYLIQAMAELVHNKVDALLIIIGSGPLEEQLVTLARQSELESYVKFVGTVDHAVVPEYFALADVVAIPSIVDSSGFQEGLPVVLLEGMSHGKAVIGTETKGILEVITDGFDGLVVKPQSAVELEQKIRMLIEDDVLRQKISENARKSAEAYDWRVIAERYADIVKTITLQ</sequence>
<protein>
    <recommendedName>
        <fullName evidence="1">Glycosyl transferase family 1 domain-containing protein</fullName>
    </recommendedName>
</protein>
<dbReference type="InterPro" id="IPR001296">
    <property type="entry name" value="Glyco_trans_1"/>
</dbReference>
<organism evidence="2 3">
    <name type="scientific">Methanoculleus taiwanensis</name>
    <dbReference type="NCBI Taxonomy" id="1550565"/>
    <lineage>
        <taxon>Archaea</taxon>
        <taxon>Methanobacteriati</taxon>
        <taxon>Methanobacteriota</taxon>
        <taxon>Stenosarchaea group</taxon>
        <taxon>Methanomicrobia</taxon>
        <taxon>Methanomicrobiales</taxon>
        <taxon>Methanomicrobiaceae</taxon>
        <taxon>Methanoculleus</taxon>
    </lineage>
</organism>
<evidence type="ECO:0000313" key="2">
    <source>
        <dbReference type="EMBL" id="RXE55292.1"/>
    </source>
</evidence>
<evidence type="ECO:0000259" key="1">
    <source>
        <dbReference type="Pfam" id="PF00534"/>
    </source>
</evidence>
<dbReference type="PANTHER" id="PTHR12526">
    <property type="entry name" value="GLYCOSYLTRANSFERASE"/>
    <property type="match status" value="1"/>
</dbReference>
<dbReference type="AlphaFoldDB" id="A0A498GXB1"/>
<dbReference type="Gene3D" id="3.40.50.2000">
    <property type="entry name" value="Glycogen Phosphorylase B"/>
    <property type="match status" value="2"/>
</dbReference>